<dbReference type="GO" id="GO:0016787">
    <property type="term" value="F:hydrolase activity"/>
    <property type="evidence" value="ECO:0007669"/>
    <property type="project" value="UniProtKB-KW"/>
</dbReference>
<name>A0ABW8I805_9BACI</name>
<sequence>MREGEKNNTSQKMKKMLKNRWLFPAIYLMSAAILISGIIWYQMAGSEKEQVQGTQEGAVDEELFDQPAEAVNSSVEQMAVPMQNEDEAVIKTTFYDEKASEKQQEAALVVYNNTYHPSTGIDYAVKGGKTFNVTAALSGKVTKVQENDALLGNVIVIEHANGLVTNYQSVKDIQVAEGDQVTQGEIIAKAGKSLLNEKAGVHLHFEVRKDNVAINPIDCIDKTVAAIEKSVKPVQTEESTDKAAEEESTNQTEESTDKATEESTEQTKESPSDQEQNSSTIESELEEEGGH</sequence>
<feature type="compositionally biased region" description="Basic and acidic residues" evidence="1">
    <location>
        <begin position="255"/>
        <end position="271"/>
    </location>
</feature>
<dbReference type="InterPro" id="IPR016047">
    <property type="entry name" value="M23ase_b-sheet_dom"/>
</dbReference>
<evidence type="ECO:0000313" key="4">
    <source>
        <dbReference type="EMBL" id="MFK2825598.1"/>
    </source>
</evidence>
<dbReference type="CDD" id="cd12797">
    <property type="entry name" value="M23_peptidase"/>
    <property type="match status" value="1"/>
</dbReference>
<evidence type="ECO:0000313" key="5">
    <source>
        <dbReference type="Proteomes" id="UP001619911"/>
    </source>
</evidence>
<organism evidence="4 5">
    <name type="scientific">Bacillus lumedeiriae</name>
    <dbReference type="NCBI Taxonomy" id="3058829"/>
    <lineage>
        <taxon>Bacteria</taxon>
        <taxon>Bacillati</taxon>
        <taxon>Bacillota</taxon>
        <taxon>Bacilli</taxon>
        <taxon>Bacillales</taxon>
        <taxon>Bacillaceae</taxon>
        <taxon>Bacillus</taxon>
    </lineage>
</organism>
<dbReference type="Pfam" id="PF01551">
    <property type="entry name" value="Peptidase_M23"/>
    <property type="match status" value="1"/>
</dbReference>
<protein>
    <submittedName>
        <fullName evidence="4">M23 family metallopeptidase</fullName>
        <ecNumber evidence="4">3.4.-.-</ecNumber>
    </submittedName>
</protein>
<evidence type="ECO:0000259" key="3">
    <source>
        <dbReference type="Pfam" id="PF01551"/>
    </source>
</evidence>
<feature type="region of interest" description="Disordered" evidence="1">
    <location>
        <begin position="231"/>
        <end position="291"/>
    </location>
</feature>
<reference evidence="4 5" key="1">
    <citation type="submission" date="2023-07" db="EMBL/GenBank/DDBJ databases">
        <title>Bacillus lucianemedeirus sp. nov, a new species isolated from an immunobiological production facility.</title>
        <authorList>
            <person name="Costa L.V."/>
            <person name="Miranda R.V.S.L."/>
            <person name="Brandao M.L.L."/>
            <person name="Reis C.M.F."/>
            <person name="Frazao A.M."/>
            <person name="Cruz F.V."/>
            <person name="Baio P.V.P."/>
            <person name="Veras J.F.C."/>
            <person name="Ramos J.N."/>
            <person name="Vieira V."/>
        </authorList>
    </citation>
    <scope>NUCLEOTIDE SEQUENCE [LARGE SCALE GENOMIC DNA]</scope>
    <source>
        <strain evidence="4 5">B190/17</strain>
    </source>
</reference>
<comment type="caution">
    <text evidence="4">The sequence shown here is derived from an EMBL/GenBank/DDBJ whole genome shotgun (WGS) entry which is preliminary data.</text>
</comment>
<keyword evidence="5" id="KW-1185">Reference proteome</keyword>
<keyword evidence="2" id="KW-1133">Transmembrane helix</keyword>
<feature type="compositionally biased region" description="Polar residues" evidence="1">
    <location>
        <begin position="273"/>
        <end position="282"/>
    </location>
</feature>
<dbReference type="PANTHER" id="PTHR21666">
    <property type="entry name" value="PEPTIDASE-RELATED"/>
    <property type="match status" value="1"/>
</dbReference>
<keyword evidence="2" id="KW-0472">Membrane</keyword>
<dbReference type="InterPro" id="IPR011055">
    <property type="entry name" value="Dup_hybrid_motif"/>
</dbReference>
<dbReference type="EC" id="3.4.-.-" evidence="4"/>
<dbReference type="Proteomes" id="UP001619911">
    <property type="component" value="Unassembled WGS sequence"/>
</dbReference>
<dbReference type="PANTHER" id="PTHR21666:SF291">
    <property type="entry name" value="STAGE II SPORULATION PROTEIN Q"/>
    <property type="match status" value="1"/>
</dbReference>
<keyword evidence="4" id="KW-0378">Hydrolase</keyword>
<dbReference type="EMBL" id="JAUIYO010000004">
    <property type="protein sequence ID" value="MFK2825598.1"/>
    <property type="molecule type" value="Genomic_DNA"/>
</dbReference>
<gene>
    <name evidence="4" type="ORF">QYG89_07890</name>
</gene>
<evidence type="ECO:0000256" key="1">
    <source>
        <dbReference type="SAM" id="MobiDB-lite"/>
    </source>
</evidence>
<evidence type="ECO:0000256" key="2">
    <source>
        <dbReference type="SAM" id="Phobius"/>
    </source>
</evidence>
<feature type="transmembrane region" description="Helical" evidence="2">
    <location>
        <begin position="21"/>
        <end position="41"/>
    </location>
</feature>
<keyword evidence="2" id="KW-0812">Transmembrane</keyword>
<feature type="domain" description="M23ase beta-sheet core" evidence="3">
    <location>
        <begin position="117"/>
        <end position="216"/>
    </location>
</feature>
<accession>A0ABW8I805</accession>
<dbReference type="SUPFAM" id="SSF51261">
    <property type="entry name" value="Duplicated hybrid motif"/>
    <property type="match status" value="1"/>
</dbReference>
<proteinExistence type="predicted"/>
<dbReference type="Gene3D" id="2.70.70.10">
    <property type="entry name" value="Glucose Permease (Domain IIA)"/>
    <property type="match status" value="1"/>
</dbReference>
<dbReference type="InterPro" id="IPR050570">
    <property type="entry name" value="Cell_wall_metabolism_enzyme"/>
</dbReference>
<dbReference type="RefSeq" id="WP_404316337.1">
    <property type="nucleotide sequence ID" value="NZ_JAUIYO010000004.1"/>
</dbReference>